<accession>A0A2W5SXA3</accession>
<dbReference type="PANTHER" id="PTHR21600">
    <property type="entry name" value="MITOCHONDRIAL RNA PSEUDOURIDINE SYNTHASE"/>
    <property type="match status" value="1"/>
</dbReference>
<organism evidence="5 6">
    <name type="scientific">Corynebacterium kroppenstedtii</name>
    <dbReference type="NCBI Taxonomy" id="161879"/>
    <lineage>
        <taxon>Bacteria</taxon>
        <taxon>Bacillati</taxon>
        <taxon>Actinomycetota</taxon>
        <taxon>Actinomycetes</taxon>
        <taxon>Mycobacteriales</taxon>
        <taxon>Corynebacteriaceae</taxon>
        <taxon>Corynebacterium</taxon>
    </lineage>
</organism>
<reference evidence="5 6" key="1">
    <citation type="submission" date="2017-08" db="EMBL/GenBank/DDBJ databases">
        <title>Infants hospitalized years apart are colonized by the same room-sourced microbial strains.</title>
        <authorList>
            <person name="Brooks B."/>
            <person name="Olm M.R."/>
            <person name="Firek B.A."/>
            <person name="Baker R."/>
            <person name="Thomas B.C."/>
            <person name="Morowitz M.J."/>
            <person name="Banfield J.F."/>
        </authorList>
    </citation>
    <scope>NUCLEOTIDE SEQUENCE [LARGE SCALE GENOMIC DNA]</scope>
    <source>
        <strain evidence="5">S2_003_000_R1_3</strain>
    </source>
</reference>
<gene>
    <name evidence="5" type="ORF">DI525_08285</name>
</gene>
<evidence type="ECO:0000256" key="3">
    <source>
        <dbReference type="ARBA" id="ARBA00033164"/>
    </source>
</evidence>
<dbReference type="Gene3D" id="3.30.2350.10">
    <property type="entry name" value="Pseudouridine synthase"/>
    <property type="match status" value="1"/>
</dbReference>
<dbReference type="InterPro" id="IPR006145">
    <property type="entry name" value="PsdUridine_synth_RsuA/RluA"/>
</dbReference>
<feature type="domain" description="Pseudouridine synthase RsuA/RluA-like" evidence="4">
    <location>
        <begin position="108"/>
        <end position="297"/>
    </location>
</feature>
<dbReference type="GO" id="GO:0009982">
    <property type="term" value="F:pseudouridine synthase activity"/>
    <property type="evidence" value="ECO:0007669"/>
    <property type="project" value="InterPro"/>
</dbReference>
<evidence type="ECO:0000256" key="2">
    <source>
        <dbReference type="ARBA" id="ARBA00031870"/>
    </source>
</evidence>
<name>A0A2W5SXA3_9CORY</name>
<comment type="catalytic activity">
    <reaction evidence="1">
        <text>a uridine in RNA = a pseudouridine in RNA</text>
        <dbReference type="Rhea" id="RHEA:48348"/>
        <dbReference type="Rhea" id="RHEA-COMP:12068"/>
        <dbReference type="Rhea" id="RHEA-COMP:12069"/>
        <dbReference type="ChEBI" id="CHEBI:65314"/>
        <dbReference type="ChEBI" id="CHEBI:65315"/>
    </reaction>
</comment>
<evidence type="ECO:0000259" key="4">
    <source>
        <dbReference type="Pfam" id="PF00849"/>
    </source>
</evidence>
<protein>
    <recommendedName>
        <fullName evidence="2">RNA pseudouridylate synthase</fullName>
    </recommendedName>
    <alternativeName>
        <fullName evidence="3">RNA-uridine isomerase</fullName>
    </alternativeName>
</protein>
<dbReference type="EMBL" id="QFRA01000024">
    <property type="protein sequence ID" value="PZR03975.1"/>
    <property type="molecule type" value="Genomic_DNA"/>
</dbReference>
<dbReference type="GO" id="GO:0140098">
    <property type="term" value="F:catalytic activity, acting on RNA"/>
    <property type="evidence" value="ECO:0007669"/>
    <property type="project" value="UniProtKB-ARBA"/>
</dbReference>
<comment type="caution">
    <text evidence="5">The sequence shown here is derived from an EMBL/GenBank/DDBJ whole genome shotgun (WGS) entry which is preliminary data.</text>
</comment>
<sequence length="364" mass="41106">MLVCMVRALGIRDGLNPSHARVPAGAAPITADDFLEHLISSQRHRHPSDTSAARAERFTDGLVRDGRGRVLNPSDLLQTNDEMWFYRMPAYETPVPGHCTLVFSSPGILVVDKPPFLATMPRGRHITETATVRLRRATGNDNLVPAHRLDRPTSGLLLFTTHPRYRGPYQTLFARRQVQKTYQAIAPYHPVLAESTRRAEIEHVAIDSGTISLEDDGIHVHQRMEKTHGFIQARLEPGEPNAETVISSIRMLSDDDERALRTRYHNWFGDPLRDTRYALYTMHPLSGKTHQLRMCLNSLGVPIVGDQVYPRILPEAIDAHQHVDEAWYQPLCLRSTQLSWTDPNLHRPITVTASDLTHTLGLSR</sequence>
<evidence type="ECO:0000313" key="5">
    <source>
        <dbReference type="EMBL" id="PZR03975.1"/>
    </source>
</evidence>
<dbReference type="InterPro" id="IPR050188">
    <property type="entry name" value="RluA_PseudoU_synthase"/>
</dbReference>
<dbReference type="GO" id="GO:0003723">
    <property type="term" value="F:RNA binding"/>
    <property type="evidence" value="ECO:0007669"/>
    <property type="project" value="InterPro"/>
</dbReference>
<dbReference type="Proteomes" id="UP000249432">
    <property type="component" value="Unassembled WGS sequence"/>
</dbReference>
<proteinExistence type="predicted"/>
<evidence type="ECO:0000256" key="1">
    <source>
        <dbReference type="ARBA" id="ARBA00000073"/>
    </source>
</evidence>
<dbReference type="Pfam" id="PF00849">
    <property type="entry name" value="PseudoU_synth_2"/>
    <property type="match status" value="1"/>
</dbReference>
<dbReference type="InterPro" id="IPR020103">
    <property type="entry name" value="PsdUridine_synth_cat_dom_sf"/>
</dbReference>
<dbReference type="SUPFAM" id="SSF55120">
    <property type="entry name" value="Pseudouridine synthase"/>
    <property type="match status" value="1"/>
</dbReference>
<dbReference type="GO" id="GO:0000455">
    <property type="term" value="P:enzyme-directed rRNA pseudouridine synthesis"/>
    <property type="evidence" value="ECO:0007669"/>
    <property type="project" value="TreeGrafter"/>
</dbReference>
<evidence type="ECO:0000313" key="6">
    <source>
        <dbReference type="Proteomes" id="UP000249432"/>
    </source>
</evidence>
<dbReference type="PANTHER" id="PTHR21600:SF84">
    <property type="entry name" value="PSEUDOURIDINE SYNTHASE RSUA_RLUA-LIKE DOMAIN-CONTAINING PROTEIN"/>
    <property type="match status" value="1"/>
</dbReference>
<dbReference type="AlphaFoldDB" id="A0A2W5SXA3"/>